<dbReference type="SMR" id="G4YHK1"/>
<keyword evidence="5 14" id="KW-0812">Transmembrane</keyword>
<dbReference type="InterPro" id="IPR045863">
    <property type="entry name" value="CorA_TM1_TM2"/>
</dbReference>
<evidence type="ECO:0000313" key="17">
    <source>
        <dbReference type="Proteomes" id="UP000002640"/>
    </source>
</evidence>
<dbReference type="GO" id="GO:0015095">
    <property type="term" value="F:magnesium ion transmembrane transporter activity"/>
    <property type="evidence" value="ECO:0007669"/>
    <property type="project" value="TreeGrafter"/>
</dbReference>
<comment type="subcellular location">
    <subcellularLocation>
        <location evidence="1">Cell membrane</location>
        <topology evidence="1">Multi-pass membrane protein</topology>
    </subcellularLocation>
</comment>
<dbReference type="InterPro" id="IPR002048">
    <property type="entry name" value="EF_hand_dom"/>
</dbReference>
<dbReference type="PROSITE" id="PS00018">
    <property type="entry name" value="EF_HAND_1"/>
    <property type="match status" value="1"/>
</dbReference>
<dbReference type="SUPFAM" id="SSF144083">
    <property type="entry name" value="Magnesium transport protein CorA, transmembrane region"/>
    <property type="match status" value="1"/>
</dbReference>
<keyword evidence="17" id="KW-1185">Reference proteome</keyword>
<keyword evidence="3" id="KW-0813">Transport</keyword>
<comment type="similarity">
    <text evidence="2">Belongs to the CorA metal ion transporter (MIT) (TC 1.A.35) family.</text>
</comment>
<dbReference type="InParanoid" id="G4YHK1"/>
<dbReference type="Proteomes" id="UP000002640">
    <property type="component" value="Unassembled WGS sequence"/>
</dbReference>
<dbReference type="FunFam" id="1.20.58.340:FF:000021">
    <property type="entry name" value="Magnesium and cobalt transporter CorA"/>
    <property type="match status" value="1"/>
</dbReference>
<evidence type="ECO:0000256" key="13">
    <source>
        <dbReference type="SAM" id="MobiDB-lite"/>
    </source>
</evidence>
<evidence type="ECO:0000256" key="3">
    <source>
        <dbReference type="ARBA" id="ARBA00022448"/>
    </source>
</evidence>
<evidence type="ECO:0000256" key="14">
    <source>
        <dbReference type="SAM" id="Phobius"/>
    </source>
</evidence>
<dbReference type="InterPro" id="IPR018247">
    <property type="entry name" value="EF_Hand_1_Ca_BS"/>
</dbReference>
<evidence type="ECO:0000256" key="8">
    <source>
        <dbReference type="ARBA" id="ARBA00022989"/>
    </source>
</evidence>
<dbReference type="PANTHER" id="PTHR46494">
    <property type="entry name" value="CORA FAMILY METAL ION TRANSPORTER (EUROFUNG)"/>
    <property type="match status" value="1"/>
</dbReference>
<evidence type="ECO:0000256" key="4">
    <source>
        <dbReference type="ARBA" id="ARBA00022475"/>
    </source>
</evidence>
<feature type="compositionally biased region" description="Polar residues" evidence="13">
    <location>
        <begin position="23"/>
        <end position="46"/>
    </location>
</feature>
<dbReference type="InterPro" id="IPR002523">
    <property type="entry name" value="MgTranspt_CorA/ZnTranspt_ZntB"/>
</dbReference>
<dbReference type="InterPro" id="IPR045861">
    <property type="entry name" value="CorA_cytoplasmic_dom"/>
</dbReference>
<evidence type="ECO:0000256" key="1">
    <source>
        <dbReference type="ARBA" id="ARBA00004651"/>
    </source>
</evidence>
<evidence type="ECO:0000256" key="10">
    <source>
        <dbReference type="ARBA" id="ARBA00023136"/>
    </source>
</evidence>
<dbReference type="OMA" id="GLQTHCK"/>
<proteinExistence type="inferred from homology"/>
<evidence type="ECO:0000256" key="7">
    <source>
        <dbReference type="ARBA" id="ARBA00022842"/>
    </source>
</evidence>
<dbReference type="SUPFAM" id="SSF143865">
    <property type="entry name" value="CorA soluble domain-like"/>
    <property type="match status" value="1"/>
</dbReference>
<feature type="compositionally biased region" description="Polar residues" evidence="13">
    <location>
        <begin position="96"/>
        <end position="127"/>
    </location>
</feature>
<keyword evidence="7" id="KW-0460">Magnesium</keyword>
<dbReference type="SUPFAM" id="SSF47473">
    <property type="entry name" value="EF-hand"/>
    <property type="match status" value="1"/>
</dbReference>
<feature type="region of interest" description="Disordered" evidence="13">
    <location>
        <begin position="23"/>
        <end position="57"/>
    </location>
</feature>
<name>G4YHK1_PHYSP</name>
<keyword evidence="10 14" id="KW-0472">Membrane</keyword>
<evidence type="ECO:0000259" key="15">
    <source>
        <dbReference type="PROSITE" id="PS50222"/>
    </source>
</evidence>
<dbReference type="FunFam" id="1.10.238.10:FF:000671">
    <property type="entry name" value="Uncharacterized protein"/>
    <property type="match status" value="1"/>
</dbReference>
<keyword evidence="4" id="KW-1003">Cell membrane</keyword>
<comment type="catalytic activity">
    <reaction evidence="11">
        <text>Mg(2+)(in) = Mg(2+)(out)</text>
        <dbReference type="Rhea" id="RHEA:29827"/>
        <dbReference type="ChEBI" id="CHEBI:18420"/>
    </reaction>
</comment>
<evidence type="ECO:0000256" key="5">
    <source>
        <dbReference type="ARBA" id="ARBA00022692"/>
    </source>
</evidence>
<accession>G4YHK1</accession>
<dbReference type="RefSeq" id="XP_009516381.1">
    <property type="nucleotide sequence ID" value="XM_009518086.1"/>
</dbReference>
<dbReference type="GO" id="GO:0005509">
    <property type="term" value="F:calcium ion binding"/>
    <property type="evidence" value="ECO:0007669"/>
    <property type="project" value="InterPro"/>
</dbReference>
<dbReference type="KEGG" id="psoj:PHYSODRAFT_349283"/>
<dbReference type="Pfam" id="PF01544">
    <property type="entry name" value="CorA"/>
    <property type="match status" value="1"/>
</dbReference>
<evidence type="ECO:0000256" key="12">
    <source>
        <dbReference type="ARBA" id="ARBA00045497"/>
    </source>
</evidence>
<feature type="compositionally biased region" description="Polar residues" evidence="13">
    <location>
        <begin position="73"/>
        <end position="84"/>
    </location>
</feature>
<dbReference type="InterPro" id="IPR011992">
    <property type="entry name" value="EF-hand-dom_pair"/>
</dbReference>
<dbReference type="Gene3D" id="1.20.58.340">
    <property type="entry name" value="Magnesium transport protein CorA, transmembrane region"/>
    <property type="match status" value="2"/>
</dbReference>
<dbReference type="AlphaFoldDB" id="G4YHK1"/>
<dbReference type="GO" id="GO:0005886">
    <property type="term" value="C:plasma membrane"/>
    <property type="evidence" value="ECO:0007669"/>
    <property type="project" value="UniProtKB-SubCell"/>
</dbReference>
<dbReference type="FunFam" id="1.20.58.340:FF:000004">
    <property type="entry name" value="Magnesium transport protein CorA"/>
    <property type="match status" value="1"/>
</dbReference>
<evidence type="ECO:0000256" key="11">
    <source>
        <dbReference type="ARBA" id="ARBA00034269"/>
    </source>
</evidence>
<dbReference type="GO" id="GO:0050897">
    <property type="term" value="F:cobalt ion binding"/>
    <property type="evidence" value="ECO:0007669"/>
    <property type="project" value="TreeGrafter"/>
</dbReference>
<dbReference type="GO" id="GO:0000287">
    <property type="term" value="F:magnesium ion binding"/>
    <property type="evidence" value="ECO:0007669"/>
    <property type="project" value="TreeGrafter"/>
</dbReference>
<dbReference type="Gene3D" id="3.30.460.20">
    <property type="entry name" value="CorA soluble domain-like"/>
    <property type="match status" value="1"/>
</dbReference>
<dbReference type="PROSITE" id="PS50222">
    <property type="entry name" value="EF_HAND_2"/>
    <property type="match status" value="1"/>
</dbReference>
<sequence>MKDALLPRSNSADSETIAIVAQDVSSESRSNNTLRPSASDIPTTYQPLDWSSDDGARVDGSARRIAINLASDNNAPTTADSESTPPLLGSTGGGNSFRSNSGANQDATSSGKSTETPSTPPANTTVHPLTLYGKDILHIFPFGATDSAADAVKWSDTLGAVDAEDDFSIRDPHFDLTNTKITKLFSLSKPNDQGKLSYEGFRCGLEAMGIACDSDRQFQAFVDVVDEDKSGDISYDEFVCAIQEIKLAQLFNDSFLHSMPALYDSLKSPVKLGSIEYSPDRIRSVYPINEVKSFIYSTKPNWASVRWINVEGVNTLLMRRLSVRYRLHPLAIEDTLGSAFKRPKYVKYDEHSFLILQILHPRHKSVVKTYQNMYRASQFVLPEDDSPFDNMSQSELETRLKELDTGHVMTLPEQLSLYVMEGVLISVQGSGDTLWPALKQRLHASYSKVRQHSTAFLVYTIMDVCVHELSPISQTFGAKLIMLERLMSLDQRYFDSTRIAACSKQIKGLQTHCKPLREVISKLIASNDYQGETLQYFTDVQEDLASTEEECEHNLDRCKSLVDDFNNARSAQQNDVSYILALIAAIFLPAQFLTGVYGMNFPYIPETTYHYGYFIWWAVMIVVAGLIVLFFKYKRWL</sequence>
<evidence type="ECO:0000313" key="16">
    <source>
        <dbReference type="EMBL" id="EGZ29106.1"/>
    </source>
</evidence>
<evidence type="ECO:0000256" key="6">
    <source>
        <dbReference type="ARBA" id="ARBA00022837"/>
    </source>
</evidence>
<dbReference type="CDD" id="cd12822">
    <property type="entry name" value="TmCorA-like"/>
    <property type="match status" value="1"/>
</dbReference>
<feature type="region of interest" description="Disordered" evidence="13">
    <location>
        <begin position="73"/>
        <end position="127"/>
    </location>
</feature>
<feature type="domain" description="EF-hand" evidence="15">
    <location>
        <begin position="213"/>
        <end position="248"/>
    </location>
</feature>
<feature type="transmembrane region" description="Helical" evidence="14">
    <location>
        <begin position="611"/>
        <end position="631"/>
    </location>
</feature>
<keyword evidence="9" id="KW-0406">Ion transport</keyword>
<evidence type="ECO:0000256" key="2">
    <source>
        <dbReference type="ARBA" id="ARBA00009765"/>
    </source>
</evidence>
<organism evidence="16 17">
    <name type="scientific">Phytophthora sojae (strain P6497)</name>
    <name type="common">Soybean stem and root rot agent</name>
    <name type="synonym">Phytophthora megasperma f. sp. glycines</name>
    <dbReference type="NCBI Taxonomy" id="1094619"/>
    <lineage>
        <taxon>Eukaryota</taxon>
        <taxon>Sar</taxon>
        <taxon>Stramenopiles</taxon>
        <taxon>Oomycota</taxon>
        <taxon>Peronosporomycetes</taxon>
        <taxon>Peronosporales</taxon>
        <taxon>Peronosporaceae</taxon>
        <taxon>Phytophthora</taxon>
    </lineage>
</organism>
<keyword evidence="6" id="KW-0106">Calcium</keyword>
<dbReference type="EMBL" id="JH159151">
    <property type="protein sequence ID" value="EGZ29106.1"/>
    <property type="molecule type" value="Genomic_DNA"/>
</dbReference>
<dbReference type="PANTHER" id="PTHR46494:SF1">
    <property type="entry name" value="CORA FAMILY METAL ION TRANSPORTER (EUROFUNG)"/>
    <property type="match status" value="1"/>
</dbReference>
<reference evidence="16 17" key="1">
    <citation type="journal article" date="2006" name="Science">
        <title>Phytophthora genome sequences uncover evolutionary origins and mechanisms of pathogenesis.</title>
        <authorList>
            <person name="Tyler B.M."/>
            <person name="Tripathy S."/>
            <person name="Zhang X."/>
            <person name="Dehal P."/>
            <person name="Jiang R.H."/>
            <person name="Aerts A."/>
            <person name="Arredondo F.D."/>
            <person name="Baxter L."/>
            <person name="Bensasson D."/>
            <person name="Beynon J.L."/>
            <person name="Chapman J."/>
            <person name="Damasceno C.M."/>
            <person name="Dorrance A.E."/>
            <person name="Dou D."/>
            <person name="Dickerman A.W."/>
            <person name="Dubchak I.L."/>
            <person name="Garbelotto M."/>
            <person name="Gijzen M."/>
            <person name="Gordon S.G."/>
            <person name="Govers F."/>
            <person name="Grunwald N.J."/>
            <person name="Huang W."/>
            <person name="Ivors K.L."/>
            <person name="Jones R.W."/>
            <person name="Kamoun S."/>
            <person name="Krampis K."/>
            <person name="Lamour K.H."/>
            <person name="Lee M.K."/>
            <person name="McDonald W.H."/>
            <person name="Medina M."/>
            <person name="Meijer H.J."/>
            <person name="Nordberg E.K."/>
            <person name="Maclean D.J."/>
            <person name="Ospina-Giraldo M.D."/>
            <person name="Morris P.F."/>
            <person name="Phuntumart V."/>
            <person name="Putnam N.H."/>
            <person name="Rash S."/>
            <person name="Rose J.K."/>
            <person name="Sakihama Y."/>
            <person name="Salamov A.A."/>
            <person name="Savidor A."/>
            <person name="Scheuring C.F."/>
            <person name="Smith B.M."/>
            <person name="Sobral B.W."/>
            <person name="Terry A."/>
            <person name="Torto-Alalibo T.A."/>
            <person name="Win J."/>
            <person name="Xu Z."/>
            <person name="Zhang H."/>
            <person name="Grigoriev I.V."/>
            <person name="Rokhsar D.S."/>
            <person name="Boore J.L."/>
        </authorList>
    </citation>
    <scope>NUCLEOTIDE SEQUENCE [LARGE SCALE GENOMIC DNA]</scope>
    <source>
        <strain evidence="16 17">P6497</strain>
    </source>
</reference>
<feature type="transmembrane region" description="Helical" evidence="14">
    <location>
        <begin position="578"/>
        <end position="599"/>
    </location>
</feature>
<evidence type="ECO:0000256" key="9">
    <source>
        <dbReference type="ARBA" id="ARBA00023065"/>
    </source>
</evidence>
<gene>
    <name evidence="16" type="ORF">PHYSODRAFT_349283</name>
</gene>
<dbReference type="Gene3D" id="1.10.238.10">
    <property type="entry name" value="EF-hand"/>
    <property type="match status" value="1"/>
</dbReference>
<comment type="function">
    <text evidence="12">Mediates influx of magnesium ions. Alternates between open and closed states. Activated by low cytoplasmic Mg(2+) levels. Inactive when cytoplasmic Mg(2+) levels are high.</text>
</comment>
<dbReference type="GO" id="GO:0015087">
    <property type="term" value="F:cobalt ion transmembrane transporter activity"/>
    <property type="evidence" value="ECO:0007669"/>
    <property type="project" value="TreeGrafter"/>
</dbReference>
<keyword evidence="8 14" id="KW-1133">Transmembrane helix</keyword>
<protein>
    <recommendedName>
        <fullName evidence="15">EF-hand domain-containing protein</fullName>
    </recommendedName>
</protein>
<dbReference type="CDD" id="cd00051">
    <property type="entry name" value="EFh"/>
    <property type="match status" value="1"/>
</dbReference>
<dbReference type="GeneID" id="20649040"/>